<dbReference type="InterPro" id="IPR036397">
    <property type="entry name" value="RNaseH_sf"/>
</dbReference>
<dbReference type="InterPro" id="IPR041605">
    <property type="entry name" value="Exo_C"/>
</dbReference>
<dbReference type="SMART" id="SM00474">
    <property type="entry name" value="35EXOc"/>
    <property type="match status" value="1"/>
</dbReference>
<accession>A0A1X6XEH4</accession>
<dbReference type="AlphaFoldDB" id="A0A1X6XEH4"/>
<dbReference type="Pfam" id="PF18305">
    <property type="entry name" value="DNA_pol_A_exoN"/>
    <property type="match status" value="1"/>
</dbReference>
<dbReference type="SUPFAM" id="SSF53098">
    <property type="entry name" value="Ribonuclease H-like"/>
    <property type="match status" value="1"/>
</dbReference>
<dbReference type="InterPro" id="IPR051086">
    <property type="entry name" value="RNase_D-like"/>
</dbReference>
<proteinExistence type="predicted"/>
<dbReference type="InterPro" id="IPR002562">
    <property type="entry name" value="3'-5'_exonuclease_dom"/>
</dbReference>
<dbReference type="Gene3D" id="1.10.150.80">
    <property type="entry name" value="HRDC domain"/>
    <property type="match status" value="2"/>
</dbReference>
<dbReference type="GO" id="GO:0008408">
    <property type="term" value="F:3'-5' exonuclease activity"/>
    <property type="evidence" value="ECO:0007669"/>
    <property type="project" value="InterPro"/>
</dbReference>
<evidence type="ECO:0000313" key="3">
    <source>
        <dbReference type="Proteomes" id="UP000196581"/>
    </source>
</evidence>
<dbReference type="PANTHER" id="PTHR47649:SF1">
    <property type="entry name" value="RIBONUCLEASE D"/>
    <property type="match status" value="1"/>
</dbReference>
<dbReference type="PANTHER" id="PTHR47649">
    <property type="entry name" value="RIBONUCLEASE D"/>
    <property type="match status" value="1"/>
</dbReference>
<protein>
    <submittedName>
        <fullName evidence="2">Ribonuclease D</fullName>
        <ecNumber evidence="2">3.1.26.3</ecNumber>
    </submittedName>
</protein>
<name>A0A1X6XEH4_9MICO</name>
<dbReference type="GO" id="GO:0000166">
    <property type="term" value="F:nucleotide binding"/>
    <property type="evidence" value="ECO:0007669"/>
    <property type="project" value="InterPro"/>
</dbReference>
<dbReference type="EMBL" id="FWFF01000013">
    <property type="protein sequence ID" value="SLM97671.1"/>
    <property type="molecule type" value="Genomic_DNA"/>
</dbReference>
<dbReference type="InterPro" id="IPR002121">
    <property type="entry name" value="HRDC_dom"/>
</dbReference>
<keyword evidence="2" id="KW-0378">Hydrolase</keyword>
<evidence type="ECO:0000259" key="1">
    <source>
        <dbReference type="PROSITE" id="PS50967"/>
    </source>
</evidence>
<dbReference type="Gene3D" id="3.30.420.10">
    <property type="entry name" value="Ribonuclease H-like superfamily/Ribonuclease H"/>
    <property type="match status" value="1"/>
</dbReference>
<dbReference type="GO" id="GO:0004525">
    <property type="term" value="F:ribonuclease III activity"/>
    <property type="evidence" value="ECO:0007669"/>
    <property type="project" value="UniProtKB-EC"/>
</dbReference>
<evidence type="ECO:0000313" key="2">
    <source>
        <dbReference type="EMBL" id="SLM97671.1"/>
    </source>
</evidence>
<reference evidence="3" key="1">
    <citation type="submission" date="2017-02" db="EMBL/GenBank/DDBJ databases">
        <authorList>
            <person name="Dridi B."/>
        </authorList>
    </citation>
    <scope>NUCLEOTIDE SEQUENCE [LARGE SCALE GENOMIC DNA]</scope>
    <source>
        <strain evidence="3">B Co 03.10</strain>
    </source>
</reference>
<gene>
    <name evidence="2" type="ORF">FM105_07490</name>
</gene>
<keyword evidence="3" id="KW-1185">Reference proteome</keyword>
<dbReference type="InterPro" id="IPR010997">
    <property type="entry name" value="HRDC-like_sf"/>
</dbReference>
<dbReference type="Pfam" id="PF01612">
    <property type="entry name" value="DNA_pol_A_exo1"/>
    <property type="match status" value="1"/>
</dbReference>
<dbReference type="EC" id="3.1.26.3" evidence="2"/>
<dbReference type="CDD" id="cd06142">
    <property type="entry name" value="RNaseD_exo"/>
    <property type="match status" value="1"/>
</dbReference>
<dbReference type="Proteomes" id="UP000196581">
    <property type="component" value="Unassembled WGS sequence"/>
</dbReference>
<dbReference type="PROSITE" id="PS50967">
    <property type="entry name" value="HRDC"/>
    <property type="match status" value="1"/>
</dbReference>
<sequence>MSSGSTDETLPLLSAPVDGVPDVIDTAAGLDEAARSLAAGTGSVAVDAERASGYRYGQRAFLVQLRREGAGTILIDPEPFPDLRALDDVLRGTEWVLHASTQDLPCLADLDMKPDALFDTEVAARFLGFERFGLAAVVGETVGVRLAKEHSAVDWSTRPLPESWLAYAALDVEVLLDVADDLDARLHATGLAEYAQQEFEHLLDFTPTVHDEPWRRLNGLGSLKVPRQLGRARELWTSREAIARDGDTAPSRILRDREIVALSSARVRTADDVFRTLGTGRLTRRHAQRWADALMRADSLPEQDLPRRHRATAPGRRMDRALVKERTDALKTGMRDLSETTGIPHDLLLQPALVRSAAALPDPGDPDALEEFLVDAGARQWQRELSLPVLVDAARSVRG</sequence>
<dbReference type="Pfam" id="PF00570">
    <property type="entry name" value="HRDC"/>
    <property type="match status" value="1"/>
</dbReference>
<dbReference type="RefSeq" id="WP_256970287.1">
    <property type="nucleotide sequence ID" value="NZ_FWFF01000013.1"/>
</dbReference>
<dbReference type="InterPro" id="IPR012337">
    <property type="entry name" value="RNaseH-like_sf"/>
</dbReference>
<dbReference type="InterPro" id="IPR044876">
    <property type="entry name" value="HRDC_dom_sf"/>
</dbReference>
<dbReference type="GO" id="GO:0006139">
    <property type="term" value="P:nucleobase-containing compound metabolic process"/>
    <property type="evidence" value="ECO:0007669"/>
    <property type="project" value="InterPro"/>
</dbReference>
<feature type="domain" description="HRDC" evidence="1">
    <location>
        <begin position="225"/>
        <end position="304"/>
    </location>
</feature>
<organism evidence="2 3">
    <name type="scientific">Brevibacterium yomogidense</name>
    <dbReference type="NCBI Taxonomy" id="946573"/>
    <lineage>
        <taxon>Bacteria</taxon>
        <taxon>Bacillati</taxon>
        <taxon>Actinomycetota</taxon>
        <taxon>Actinomycetes</taxon>
        <taxon>Micrococcales</taxon>
        <taxon>Brevibacteriaceae</taxon>
        <taxon>Brevibacterium</taxon>
    </lineage>
</organism>
<dbReference type="SUPFAM" id="SSF47819">
    <property type="entry name" value="HRDC-like"/>
    <property type="match status" value="1"/>
</dbReference>
<dbReference type="GO" id="GO:0003676">
    <property type="term" value="F:nucleic acid binding"/>
    <property type="evidence" value="ECO:0007669"/>
    <property type="project" value="InterPro"/>
</dbReference>